<feature type="transmembrane region" description="Helical" evidence="9">
    <location>
        <begin position="425"/>
        <end position="447"/>
    </location>
</feature>
<dbReference type="PROSITE" id="PS50850">
    <property type="entry name" value="MFS"/>
    <property type="match status" value="1"/>
</dbReference>
<dbReference type="Gene3D" id="1.20.1250.20">
    <property type="entry name" value="MFS general substrate transporter like domains"/>
    <property type="match status" value="1"/>
</dbReference>
<evidence type="ECO:0000313" key="12">
    <source>
        <dbReference type="Proteomes" id="UP000772434"/>
    </source>
</evidence>
<dbReference type="SUPFAM" id="SSF103473">
    <property type="entry name" value="MFS general substrate transporter"/>
    <property type="match status" value="1"/>
</dbReference>
<feature type="transmembrane region" description="Helical" evidence="9">
    <location>
        <begin position="525"/>
        <end position="544"/>
    </location>
</feature>
<keyword evidence="4 9" id="KW-0812">Transmembrane</keyword>
<feature type="transmembrane region" description="Helical" evidence="9">
    <location>
        <begin position="459"/>
        <end position="483"/>
    </location>
</feature>
<dbReference type="PANTHER" id="PTHR48022">
    <property type="entry name" value="PLASTIDIC GLUCOSE TRANSPORTER 4"/>
    <property type="match status" value="1"/>
</dbReference>
<comment type="caution">
    <text evidence="11">The sequence shown here is derived from an EMBL/GenBank/DDBJ whole genome shotgun (WGS) entry which is preliminary data.</text>
</comment>
<evidence type="ECO:0000256" key="2">
    <source>
        <dbReference type="ARBA" id="ARBA00010992"/>
    </source>
</evidence>
<dbReference type="Pfam" id="PF00083">
    <property type="entry name" value="Sugar_tr"/>
    <property type="match status" value="1"/>
</dbReference>
<accession>A0A9P5UEB2</accession>
<keyword evidence="3 8" id="KW-0813">Transport</keyword>
<comment type="subcellular location">
    <subcellularLocation>
        <location evidence="1">Membrane</location>
        <topology evidence="1">Multi-pass membrane protein</topology>
    </subcellularLocation>
</comment>
<feature type="transmembrane region" description="Helical" evidence="9">
    <location>
        <begin position="271"/>
        <end position="288"/>
    </location>
</feature>
<feature type="transmembrane region" description="Helical" evidence="9">
    <location>
        <begin position="203"/>
        <end position="224"/>
    </location>
</feature>
<dbReference type="InterPro" id="IPR050360">
    <property type="entry name" value="MFS_Sugar_Transporters"/>
</dbReference>
<feature type="transmembrane region" description="Helical" evidence="9">
    <location>
        <begin position="359"/>
        <end position="383"/>
    </location>
</feature>
<dbReference type="InterPro" id="IPR036259">
    <property type="entry name" value="MFS_trans_sf"/>
</dbReference>
<gene>
    <name evidence="11" type="ORF">BDP27DRAFT_1255077</name>
</gene>
<evidence type="ECO:0000256" key="4">
    <source>
        <dbReference type="ARBA" id="ARBA00022692"/>
    </source>
</evidence>
<comment type="catalytic activity">
    <reaction evidence="7">
        <text>myo-inositol(out) + H(+)(out) = myo-inositol(in) + H(+)(in)</text>
        <dbReference type="Rhea" id="RHEA:60364"/>
        <dbReference type="ChEBI" id="CHEBI:15378"/>
        <dbReference type="ChEBI" id="CHEBI:17268"/>
    </reaction>
</comment>
<evidence type="ECO:0000256" key="6">
    <source>
        <dbReference type="ARBA" id="ARBA00023136"/>
    </source>
</evidence>
<evidence type="ECO:0000259" key="10">
    <source>
        <dbReference type="PROSITE" id="PS50850"/>
    </source>
</evidence>
<feature type="domain" description="Major facilitator superfamily (MFS) profile" evidence="10">
    <location>
        <begin position="101"/>
        <end position="547"/>
    </location>
</feature>
<dbReference type="OrthoDB" id="6133115at2759"/>
<keyword evidence="5 9" id="KW-1133">Transmembrane helix</keyword>
<organism evidence="11 12">
    <name type="scientific">Rhodocollybia butyracea</name>
    <dbReference type="NCBI Taxonomy" id="206335"/>
    <lineage>
        <taxon>Eukaryota</taxon>
        <taxon>Fungi</taxon>
        <taxon>Dikarya</taxon>
        <taxon>Basidiomycota</taxon>
        <taxon>Agaricomycotina</taxon>
        <taxon>Agaricomycetes</taxon>
        <taxon>Agaricomycetidae</taxon>
        <taxon>Agaricales</taxon>
        <taxon>Marasmiineae</taxon>
        <taxon>Omphalotaceae</taxon>
        <taxon>Rhodocollybia</taxon>
    </lineage>
</organism>
<dbReference type="InterPro" id="IPR020846">
    <property type="entry name" value="MFS_dom"/>
</dbReference>
<keyword evidence="12" id="KW-1185">Reference proteome</keyword>
<evidence type="ECO:0000256" key="8">
    <source>
        <dbReference type="RuleBase" id="RU003346"/>
    </source>
</evidence>
<dbReference type="FunFam" id="1.20.1250.20:FF:000134">
    <property type="entry name" value="MFS sugar transporter protein"/>
    <property type="match status" value="1"/>
</dbReference>
<evidence type="ECO:0000256" key="9">
    <source>
        <dbReference type="SAM" id="Phobius"/>
    </source>
</evidence>
<proteinExistence type="inferred from homology"/>
<dbReference type="EMBL" id="JADNRY010000005">
    <property type="protein sequence ID" value="KAF9077070.1"/>
    <property type="molecule type" value="Genomic_DNA"/>
</dbReference>
<dbReference type="GO" id="GO:0016020">
    <property type="term" value="C:membrane"/>
    <property type="evidence" value="ECO:0007669"/>
    <property type="project" value="UniProtKB-SubCell"/>
</dbReference>
<feature type="transmembrane region" description="Helical" evidence="9">
    <location>
        <begin position="98"/>
        <end position="122"/>
    </location>
</feature>
<comment type="similarity">
    <text evidence="2 8">Belongs to the major facilitator superfamily. Sugar transporter (TC 2.A.1.1) family.</text>
</comment>
<protein>
    <recommendedName>
        <fullName evidence="10">Major facilitator superfamily (MFS) profile domain-containing protein</fullName>
    </recommendedName>
</protein>
<dbReference type="NCBIfam" id="TIGR00879">
    <property type="entry name" value="SP"/>
    <property type="match status" value="1"/>
</dbReference>
<sequence>MRTYRWKYRRKRYIKRPEQPGKTVGLLSRRSRTMSSTKEPVTPPLAEKQEAISDHHVIPTVVAEREGAKVMEVQNADFAVALTSGPQLNPYSAASIQLYFILLVAFMGSMSNGFDGQVMGAVNGMNQYLDYFNISGTDSGGGVGTATAIIFGIYQIGSIVGVVLAGPLTDGRFGRRGGMFTGAFIILIGAVVITTALHKSSLLAGRFVLGLGVSITATACPSYVVEMAPPQWRGRLTGLFNTFYYAGSMLCTGISIATARLSTTTSWRAPLAIQIVPAGILCLFVWLLPESPRWYVSAGRTEDAAKVLAKYHGNGDVNAPLVQLELREFEESIKLDASDKRWWDYSELVNTRNARYRTLMMIMMGFFGQWSGNGLGYFLTILFKNAGVESQERRLVLNFVNTIVSAIGASIGTSLCDTIGRRTMWFWGTFASALTLIIVTVCTALFGENGANPAGANSAIAFIFLFGFVFSFAYTPLQALVPTECLANNTRAKGMAMYSFAVSCAGLVGNYAGPIALQRIQWKYYIVYVCWDIFECAMIWLFAVETRGRTLEELNDIFESPNPVRASLKKKKIAVLEKGGQLEVLDVEDTA</sequence>
<feature type="transmembrane region" description="Helical" evidence="9">
    <location>
        <begin position="236"/>
        <end position="259"/>
    </location>
</feature>
<evidence type="ECO:0000313" key="11">
    <source>
        <dbReference type="EMBL" id="KAF9077070.1"/>
    </source>
</evidence>
<dbReference type="PANTHER" id="PTHR48022:SF79">
    <property type="entry name" value="LACTOSE PERMEASE, PUTATIVE (AFU_ORTHOLOGUE AFUA_6G01860)-RELATED"/>
    <property type="match status" value="1"/>
</dbReference>
<keyword evidence="6 9" id="KW-0472">Membrane</keyword>
<name>A0A9P5UEB2_9AGAR</name>
<evidence type="ECO:0000256" key="3">
    <source>
        <dbReference type="ARBA" id="ARBA00022448"/>
    </source>
</evidence>
<evidence type="ECO:0000256" key="7">
    <source>
        <dbReference type="ARBA" id="ARBA00049119"/>
    </source>
</evidence>
<dbReference type="InterPro" id="IPR005828">
    <property type="entry name" value="MFS_sugar_transport-like"/>
</dbReference>
<feature type="transmembrane region" description="Helical" evidence="9">
    <location>
        <begin position="142"/>
        <end position="165"/>
    </location>
</feature>
<feature type="transmembrane region" description="Helical" evidence="9">
    <location>
        <begin position="495"/>
        <end position="513"/>
    </location>
</feature>
<evidence type="ECO:0000256" key="1">
    <source>
        <dbReference type="ARBA" id="ARBA00004141"/>
    </source>
</evidence>
<reference evidence="11" key="1">
    <citation type="submission" date="2020-11" db="EMBL/GenBank/DDBJ databases">
        <authorList>
            <consortium name="DOE Joint Genome Institute"/>
            <person name="Ahrendt S."/>
            <person name="Riley R."/>
            <person name="Andreopoulos W."/>
            <person name="Labutti K."/>
            <person name="Pangilinan J."/>
            <person name="Ruiz-Duenas F.J."/>
            <person name="Barrasa J.M."/>
            <person name="Sanchez-Garcia M."/>
            <person name="Camarero S."/>
            <person name="Miyauchi S."/>
            <person name="Serrano A."/>
            <person name="Linde D."/>
            <person name="Babiker R."/>
            <person name="Drula E."/>
            <person name="Ayuso-Fernandez I."/>
            <person name="Pacheco R."/>
            <person name="Padilla G."/>
            <person name="Ferreira P."/>
            <person name="Barriuso J."/>
            <person name="Kellner H."/>
            <person name="Castanera R."/>
            <person name="Alfaro M."/>
            <person name="Ramirez L."/>
            <person name="Pisabarro A.G."/>
            <person name="Kuo A."/>
            <person name="Tritt A."/>
            <person name="Lipzen A."/>
            <person name="He G."/>
            <person name="Yan M."/>
            <person name="Ng V."/>
            <person name="Cullen D."/>
            <person name="Martin F."/>
            <person name="Rosso M.-N."/>
            <person name="Henrissat B."/>
            <person name="Hibbett D."/>
            <person name="Martinez A.T."/>
            <person name="Grigoriev I.V."/>
        </authorList>
    </citation>
    <scope>NUCLEOTIDE SEQUENCE</scope>
    <source>
        <strain evidence="11">AH 40177</strain>
    </source>
</reference>
<dbReference type="Proteomes" id="UP000772434">
    <property type="component" value="Unassembled WGS sequence"/>
</dbReference>
<dbReference type="AlphaFoldDB" id="A0A9P5UEB2"/>
<feature type="transmembrane region" description="Helical" evidence="9">
    <location>
        <begin position="177"/>
        <end position="197"/>
    </location>
</feature>
<evidence type="ECO:0000256" key="5">
    <source>
        <dbReference type="ARBA" id="ARBA00022989"/>
    </source>
</evidence>
<dbReference type="GO" id="GO:0005351">
    <property type="term" value="F:carbohydrate:proton symporter activity"/>
    <property type="evidence" value="ECO:0007669"/>
    <property type="project" value="TreeGrafter"/>
</dbReference>
<dbReference type="InterPro" id="IPR003663">
    <property type="entry name" value="Sugar/inositol_transpt"/>
</dbReference>